<evidence type="ECO:0000259" key="1">
    <source>
        <dbReference type="Pfam" id="PF14243"/>
    </source>
</evidence>
<comment type="caution">
    <text evidence="2">The sequence shown here is derived from an EMBL/GenBank/DDBJ whole genome shotgun (WGS) entry which is preliminary data.</text>
</comment>
<dbReference type="Proteomes" id="UP000316096">
    <property type="component" value="Unassembled WGS sequence"/>
</dbReference>
<proteinExistence type="predicted"/>
<dbReference type="AlphaFoldDB" id="A0A543CD93"/>
<dbReference type="InterPro" id="IPR025643">
    <property type="entry name" value="R2K_3"/>
</dbReference>
<name>A0A543CD93_9ACTN</name>
<protein>
    <recommendedName>
        <fullName evidence="1">ATP-grasp domain-containing protein</fullName>
    </recommendedName>
</protein>
<gene>
    <name evidence="2" type="ORF">FB559_0527</name>
</gene>
<dbReference type="RefSeq" id="WP_141952833.1">
    <property type="nucleotide sequence ID" value="NZ_VFOZ01000001.1"/>
</dbReference>
<keyword evidence="3" id="KW-1185">Reference proteome</keyword>
<organism evidence="2 3">
    <name type="scientific">Actinoallomurus bryophytorum</name>
    <dbReference type="NCBI Taxonomy" id="1490222"/>
    <lineage>
        <taxon>Bacteria</taxon>
        <taxon>Bacillati</taxon>
        <taxon>Actinomycetota</taxon>
        <taxon>Actinomycetes</taxon>
        <taxon>Streptosporangiales</taxon>
        <taxon>Thermomonosporaceae</taxon>
        <taxon>Actinoallomurus</taxon>
    </lineage>
</organism>
<reference evidence="2 3" key="1">
    <citation type="submission" date="2019-06" db="EMBL/GenBank/DDBJ databases">
        <title>Sequencing the genomes of 1000 actinobacteria strains.</title>
        <authorList>
            <person name="Klenk H.-P."/>
        </authorList>
    </citation>
    <scope>NUCLEOTIDE SEQUENCE [LARGE SCALE GENOMIC DNA]</scope>
    <source>
        <strain evidence="2 3">DSM 102200</strain>
    </source>
</reference>
<feature type="domain" description="ATP-grasp" evidence="1">
    <location>
        <begin position="140"/>
        <end position="279"/>
    </location>
</feature>
<dbReference type="EMBL" id="VFOZ01000001">
    <property type="protein sequence ID" value="TQL95034.1"/>
    <property type="molecule type" value="Genomic_DNA"/>
</dbReference>
<sequence length="286" mass="31502">MPVTILMCADPLNPRRVDEHFAREADAVRALGGSIALIDHDALQHGDAAMAVHRVPRDLGTVWYRGWMITAVQYIALTSALGARRVTMAVPPDGYQKAHELPGWYDTFAGVTPASVWLPMPPGAPPGRDRLAQLVRPLPKGPVIVKDYVKSRKHEWDEACFVPDVTDLDRLHAVVSRFFELQGDSLAGGIVIREFETYEGGEARVWWVDGEPVLVGPHPDTPDRHPRPRTEPTAPCVRSLGCRFITTDLARRADGAWRVVEVGDGQVSDLPGGAEPADLYLSFPIR</sequence>
<dbReference type="Pfam" id="PF14243">
    <property type="entry name" value="R2K_3"/>
    <property type="match status" value="1"/>
</dbReference>
<evidence type="ECO:0000313" key="3">
    <source>
        <dbReference type="Proteomes" id="UP000316096"/>
    </source>
</evidence>
<evidence type="ECO:0000313" key="2">
    <source>
        <dbReference type="EMBL" id="TQL95034.1"/>
    </source>
</evidence>
<accession>A0A543CD93</accession>
<dbReference type="OrthoDB" id="5355744at2"/>